<keyword evidence="1" id="KW-0732">Signal</keyword>
<protein>
    <submittedName>
        <fullName evidence="2">Uncharacterized protein</fullName>
    </submittedName>
</protein>
<dbReference type="Proteomes" id="UP001054837">
    <property type="component" value="Unassembled WGS sequence"/>
</dbReference>
<comment type="caution">
    <text evidence="2">The sequence shown here is derived from an EMBL/GenBank/DDBJ whole genome shotgun (WGS) entry which is preliminary data.</text>
</comment>
<evidence type="ECO:0000313" key="2">
    <source>
        <dbReference type="EMBL" id="GIX70732.1"/>
    </source>
</evidence>
<feature type="chain" id="PRO_5043864921" evidence="1">
    <location>
        <begin position="19"/>
        <end position="131"/>
    </location>
</feature>
<dbReference type="EMBL" id="BPLQ01000392">
    <property type="protein sequence ID" value="GIX70732.1"/>
    <property type="molecule type" value="Genomic_DNA"/>
</dbReference>
<name>A0AAV4ME75_9ARAC</name>
<dbReference type="AlphaFoldDB" id="A0AAV4ME75"/>
<accession>A0AAV4ME75</accession>
<evidence type="ECO:0000313" key="3">
    <source>
        <dbReference type="Proteomes" id="UP001054837"/>
    </source>
</evidence>
<reference evidence="2 3" key="1">
    <citation type="submission" date="2021-06" db="EMBL/GenBank/DDBJ databases">
        <title>Caerostris darwini draft genome.</title>
        <authorList>
            <person name="Kono N."/>
            <person name="Arakawa K."/>
        </authorList>
    </citation>
    <scope>NUCLEOTIDE SEQUENCE [LARGE SCALE GENOMIC DNA]</scope>
</reference>
<gene>
    <name evidence="2" type="ORF">CDAR_172381</name>
</gene>
<proteinExistence type="predicted"/>
<evidence type="ECO:0000256" key="1">
    <source>
        <dbReference type="SAM" id="SignalP"/>
    </source>
</evidence>
<organism evidence="2 3">
    <name type="scientific">Caerostris darwini</name>
    <dbReference type="NCBI Taxonomy" id="1538125"/>
    <lineage>
        <taxon>Eukaryota</taxon>
        <taxon>Metazoa</taxon>
        <taxon>Ecdysozoa</taxon>
        <taxon>Arthropoda</taxon>
        <taxon>Chelicerata</taxon>
        <taxon>Arachnida</taxon>
        <taxon>Araneae</taxon>
        <taxon>Araneomorphae</taxon>
        <taxon>Entelegynae</taxon>
        <taxon>Araneoidea</taxon>
        <taxon>Araneidae</taxon>
        <taxon>Caerostris</taxon>
    </lineage>
</organism>
<feature type="signal peptide" evidence="1">
    <location>
        <begin position="1"/>
        <end position="18"/>
    </location>
</feature>
<sequence>MRELIVFVLEIHLLNTSAQQFRASPTPFPHTKPNSCIVIDFSYFFGQTIPRPLPLFTSPSPLFVIDPGSKKSSEGKQSGITLSLLKEHILPPPHLGRRYSRRRGEAGDGLLANDIFGTDKSFLLGSLFRPS</sequence>
<keyword evidence="3" id="KW-1185">Reference proteome</keyword>